<gene>
    <name evidence="3" type="ORF">N479_23010</name>
</gene>
<dbReference type="GO" id="GO:0004672">
    <property type="term" value="F:protein kinase activity"/>
    <property type="evidence" value="ECO:0007669"/>
    <property type="project" value="UniProtKB-ARBA"/>
</dbReference>
<dbReference type="Pfam" id="PF01627">
    <property type="entry name" value="Hpt"/>
    <property type="match status" value="1"/>
</dbReference>
<dbReference type="Gene3D" id="1.20.120.160">
    <property type="entry name" value="HPT domain"/>
    <property type="match status" value="1"/>
</dbReference>
<dbReference type="Proteomes" id="UP000033434">
    <property type="component" value="Unassembled WGS sequence"/>
</dbReference>
<dbReference type="AlphaFoldDB" id="A0A0F6A502"/>
<reference evidence="3 4" key="1">
    <citation type="journal article" date="2015" name="BMC Genomics">
        <title>Genome mining reveals unlocked bioactive potential of marine Gram-negative bacteria.</title>
        <authorList>
            <person name="Machado H."/>
            <person name="Sonnenschein E.C."/>
            <person name="Melchiorsen J."/>
            <person name="Gram L."/>
        </authorList>
    </citation>
    <scope>NUCLEOTIDE SEQUENCE [LARGE SCALE GENOMIC DNA]</scope>
    <source>
        <strain evidence="3 4">S4054</strain>
    </source>
</reference>
<dbReference type="RefSeq" id="WP_046358220.1">
    <property type="nucleotide sequence ID" value="NZ_AUXW01000189.1"/>
</dbReference>
<dbReference type="InterPro" id="IPR008207">
    <property type="entry name" value="Sig_transdc_His_kin_Hpt_dom"/>
</dbReference>
<dbReference type="PATRIC" id="fig|1129367.4.peg.4909"/>
<evidence type="ECO:0000256" key="1">
    <source>
        <dbReference type="ARBA" id="ARBA00023012"/>
    </source>
</evidence>
<dbReference type="SUPFAM" id="SSF47226">
    <property type="entry name" value="Histidine-containing phosphotransfer domain, HPT domain"/>
    <property type="match status" value="1"/>
</dbReference>
<sequence>MNTQIDELKTLNRRTIEELVGDEPAKIAKFHFEFLKQASVVLKSIIKSFNIGDFPELKSQAHYLKTSAKAVGAERCAYFLETIENYSLAENKPAIKQVIIKLNGEFVAIKKELSHDK</sequence>
<feature type="domain" description="HPt" evidence="2">
    <location>
        <begin position="34"/>
        <end position="92"/>
    </location>
</feature>
<comment type="caution">
    <text evidence="3">The sequence shown here is derived from an EMBL/GenBank/DDBJ whole genome shotgun (WGS) entry which is preliminary data.</text>
</comment>
<evidence type="ECO:0000313" key="4">
    <source>
        <dbReference type="Proteomes" id="UP000033434"/>
    </source>
</evidence>
<dbReference type="GO" id="GO:0000160">
    <property type="term" value="P:phosphorelay signal transduction system"/>
    <property type="evidence" value="ECO:0007669"/>
    <property type="project" value="UniProtKB-KW"/>
</dbReference>
<keyword evidence="1" id="KW-0902">Two-component regulatory system</keyword>
<proteinExistence type="predicted"/>
<accession>A0A0F6A502</accession>
<organism evidence="3 4">
    <name type="scientific">Pseudoalteromonas luteoviolacea S4054</name>
    <dbReference type="NCBI Taxonomy" id="1129367"/>
    <lineage>
        <taxon>Bacteria</taxon>
        <taxon>Pseudomonadati</taxon>
        <taxon>Pseudomonadota</taxon>
        <taxon>Gammaproteobacteria</taxon>
        <taxon>Alteromonadales</taxon>
        <taxon>Pseudoalteromonadaceae</taxon>
        <taxon>Pseudoalteromonas</taxon>
    </lineage>
</organism>
<evidence type="ECO:0000259" key="2">
    <source>
        <dbReference type="Pfam" id="PF01627"/>
    </source>
</evidence>
<dbReference type="InterPro" id="IPR036641">
    <property type="entry name" value="HPT_dom_sf"/>
</dbReference>
<name>A0A0F6A502_9GAMM</name>
<dbReference type="EMBL" id="AUXW01000189">
    <property type="protein sequence ID" value="KKE81252.1"/>
    <property type="molecule type" value="Genomic_DNA"/>
</dbReference>
<evidence type="ECO:0000313" key="3">
    <source>
        <dbReference type="EMBL" id="KKE81252.1"/>
    </source>
</evidence>
<protein>
    <recommendedName>
        <fullName evidence="2">HPt domain-containing protein</fullName>
    </recommendedName>
</protein>